<dbReference type="AlphaFoldDB" id="A0A8B6H511"/>
<feature type="region of interest" description="Disordered" evidence="1">
    <location>
        <begin position="127"/>
        <end position="155"/>
    </location>
</feature>
<dbReference type="InterPro" id="IPR018488">
    <property type="entry name" value="cNMP-bd_CS"/>
</dbReference>
<dbReference type="InterPro" id="IPR018490">
    <property type="entry name" value="cNMP-bd_dom_sf"/>
</dbReference>
<dbReference type="EMBL" id="UYJE01009447">
    <property type="protein sequence ID" value="VDI73625.1"/>
    <property type="molecule type" value="Genomic_DNA"/>
</dbReference>
<gene>
    <name evidence="3" type="ORF">MGAL_10B003172</name>
</gene>
<dbReference type="OrthoDB" id="2021138at2759"/>
<dbReference type="PANTHER" id="PTHR23011:SF28">
    <property type="entry name" value="CYCLIC NUCLEOTIDE-BINDING DOMAIN CONTAINING PROTEIN"/>
    <property type="match status" value="1"/>
</dbReference>
<comment type="caution">
    <text evidence="3">The sequence shown here is derived from an EMBL/GenBank/DDBJ whole genome shotgun (WGS) entry which is preliminary data.</text>
</comment>
<dbReference type="PANTHER" id="PTHR23011">
    <property type="entry name" value="CYCLIC NUCLEOTIDE-BINDING DOMAIN CONTAINING PROTEIN"/>
    <property type="match status" value="1"/>
</dbReference>
<dbReference type="PROSITE" id="PS00888">
    <property type="entry name" value="CNMP_BINDING_1"/>
    <property type="match status" value="1"/>
</dbReference>
<accession>A0A8B6H511</accession>
<evidence type="ECO:0000259" key="2">
    <source>
        <dbReference type="PROSITE" id="PS50042"/>
    </source>
</evidence>
<dbReference type="Proteomes" id="UP000596742">
    <property type="component" value="Unassembled WGS sequence"/>
</dbReference>
<dbReference type="SMART" id="SM00100">
    <property type="entry name" value="cNMP"/>
    <property type="match status" value="1"/>
</dbReference>
<protein>
    <recommendedName>
        <fullName evidence="2">Cyclic nucleotide-binding domain-containing protein</fullName>
    </recommendedName>
</protein>
<keyword evidence="4" id="KW-1185">Reference proteome</keyword>
<dbReference type="Gene3D" id="2.60.120.10">
    <property type="entry name" value="Jelly Rolls"/>
    <property type="match status" value="2"/>
</dbReference>
<sequence length="457" mass="52976">MAKNSTNMPDGSLVSGESDKKNGKKLNHFEISHPTDLAAAYHYDKVVGVIKKDTSERSDAEIHQIISWFKKKSDLFNQLNEKIIHDLIKNCSFTTVDRDFVVIKQGDKGDCFFIILNGSVSIHISTTSGYEDERKEGGSTEEQDDKGKKEEGKPKELNRSKFGKYVGKIVSGKSFGELALINPDCIRNATIIADETTDLIVIDRELYNRSIHSFHTKEFEERKHFVETNPLFDGWHPKDKRQLAMSLRKEKLTFESYIVKQGSPFDGLRFILNGQAKLYCDPHMHSIQYPDYYPLPDVDELEKDQVRESLRRELGLDTHSHNKHDGYKPLVTNLHKLSTQDTEKSGTRSPHQHHIELCLICSQELIGDMEVAMDLDTYSYTVNCIQETDIYVLDQKNYERLIEKRNPKVVEKIRSSVLEKFSLRLSWIQDKNDLHLFRYLLYKIEESRRQKKSKKKL</sequence>
<dbReference type="PROSITE" id="PS50042">
    <property type="entry name" value="CNMP_BINDING_3"/>
    <property type="match status" value="2"/>
</dbReference>
<feature type="domain" description="Cyclic nucleotide-binding" evidence="2">
    <location>
        <begin position="75"/>
        <end position="228"/>
    </location>
</feature>
<reference evidence="3" key="1">
    <citation type="submission" date="2018-11" db="EMBL/GenBank/DDBJ databases">
        <authorList>
            <person name="Alioto T."/>
            <person name="Alioto T."/>
        </authorList>
    </citation>
    <scope>NUCLEOTIDE SEQUENCE</scope>
</reference>
<dbReference type="CDD" id="cd00038">
    <property type="entry name" value="CAP_ED"/>
    <property type="match status" value="1"/>
</dbReference>
<dbReference type="InterPro" id="IPR000595">
    <property type="entry name" value="cNMP-bd_dom"/>
</dbReference>
<dbReference type="InterPro" id="IPR014710">
    <property type="entry name" value="RmlC-like_jellyroll"/>
</dbReference>
<organism evidence="3 4">
    <name type="scientific">Mytilus galloprovincialis</name>
    <name type="common">Mediterranean mussel</name>
    <dbReference type="NCBI Taxonomy" id="29158"/>
    <lineage>
        <taxon>Eukaryota</taxon>
        <taxon>Metazoa</taxon>
        <taxon>Spiralia</taxon>
        <taxon>Lophotrochozoa</taxon>
        <taxon>Mollusca</taxon>
        <taxon>Bivalvia</taxon>
        <taxon>Autobranchia</taxon>
        <taxon>Pteriomorphia</taxon>
        <taxon>Mytilida</taxon>
        <taxon>Mytiloidea</taxon>
        <taxon>Mytilidae</taxon>
        <taxon>Mytilinae</taxon>
        <taxon>Mytilus</taxon>
    </lineage>
</organism>
<dbReference type="SUPFAM" id="SSF51206">
    <property type="entry name" value="cAMP-binding domain-like"/>
    <property type="match status" value="2"/>
</dbReference>
<evidence type="ECO:0000256" key="1">
    <source>
        <dbReference type="SAM" id="MobiDB-lite"/>
    </source>
</evidence>
<feature type="domain" description="Cyclic nucleotide-binding" evidence="2">
    <location>
        <begin position="231"/>
        <end position="279"/>
    </location>
</feature>
<proteinExistence type="predicted"/>
<feature type="compositionally biased region" description="Basic and acidic residues" evidence="1">
    <location>
        <begin position="145"/>
        <end position="155"/>
    </location>
</feature>
<evidence type="ECO:0000313" key="3">
    <source>
        <dbReference type="EMBL" id="VDI73625.1"/>
    </source>
</evidence>
<name>A0A8B6H511_MYTGA</name>
<evidence type="ECO:0000313" key="4">
    <source>
        <dbReference type="Proteomes" id="UP000596742"/>
    </source>
</evidence>